<dbReference type="AlphaFoldDB" id="A0A087E2E7"/>
<feature type="compositionally biased region" description="Polar residues" evidence="1">
    <location>
        <begin position="7"/>
        <end position="21"/>
    </location>
</feature>
<name>A0A087E2E7_9BIFI</name>
<gene>
    <name evidence="2" type="ORF">THER5_1905</name>
</gene>
<sequence>MAVAYQTAVTRYGSSGRSSDWVSPRSPGCSPDYSPDCSSAGRVAVTRRAHPGGTVALAICRRSCSAPTYAPHTRPAPSARYRVPGAGQRASNETALPAIPMEIPSHDEPHY</sequence>
<evidence type="ECO:0000256" key="1">
    <source>
        <dbReference type="SAM" id="MobiDB-lite"/>
    </source>
</evidence>
<evidence type="ECO:0000313" key="3">
    <source>
        <dbReference type="Proteomes" id="UP000029003"/>
    </source>
</evidence>
<reference evidence="2 3" key="1">
    <citation type="submission" date="2014-03" db="EMBL/GenBank/DDBJ databases">
        <title>Genomics of Bifidobacteria.</title>
        <authorList>
            <person name="Ventura M."/>
            <person name="Milani C."/>
            <person name="Lugli G.A."/>
        </authorList>
    </citation>
    <scope>NUCLEOTIDE SEQUENCE [LARGE SCALE GENOMIC DNA]</scope>
    <source>
        <strain evidence="2 3">LMG 21395</strain>
    </source>
</reference>
<dbReference type="EMBL" id="JGZT01000007">
    <property type="protein sequence ID" value="KFJ01948.1"/>
    <property type="molecule type" value="Genomic_DNA"/>
</dbReference>
<protein>
    <submittedName>
        <fullName evidence="2">Uncharacterized protein</fullName>
    </submittedName>
</protein>
<dbReference type="Proteomes" id="UP000029003">
    <property type="component" value="Unassembled WGS sequence"/>
</dbReference>
<feature type="region of interest" description="Disordered" evidence="1">
    <location>
        <begin position="1"/>
        <end position="37"/>
    </location>
</feature>
<evidence type="ECO:0000313" key="2">
    <source>
        <dbReference type="EMBL" id="KFJ01948.1"/>
    </source>
</evidence>
<accession>A0A087E2E7</accession>
<comment type="caution">
    <text evidence="2">The sequence shown here is derived from an EMBL/GenBank/DDBJ whole genome shotgun (WGS) entry which is preliminary data.</text>
</comment>
<feature type="region of interest" description="Disordered" evidence="1">
    <location>
        <begin position="68"/>
        <end position="111"/>
    </location>
</feature>
<proteinExistence type="predicted"/>
<organism evidence="2 3">
    <name type="scientific">Bifidobacterium thermacidophilum subsp. thermacidophilum</name>
    <dbReference type="NCBI Taxonomy" id="79262"/>
    <lineage>
        <taxon>Bacteria</taxon>
        <taxon>Bacillati</taxon>
        <taxon>Actinomycetota</taxon>
        <taxon>Actinomycetes</taxon>
        <taxon>Bifidobacteriales</taxon>
        <taxon>Bifidobacteriaceae</taxon>
        <taxon>Bifidobacterium</taxon>
    </lineage>
</organism>